<feature type="region of interest" description="Disordered" evidence="10">
    <location>
        <begin position="1"/>
        <end position="68"/>
    </location>
</feature>
<evidence type="ECO:0000256" key="8">
    <source>
        <dbReference type="PROSITE-ProRule" id="PRU00169"/>
    </source>
</evidence>
<sequence>MDDTKVSSHPSANGRKRATSRKSRGEQTPGSRASGAPRETPSEPRRAAKPGNGSNGSGEGPRGARASAISSRIRGEDPMHTLLAALRAVQGGDFAVRLPDFPSLPVMDDISRAFNAVVSLNSVMTQETVRVARVVGREGRMGERVSLGEARGDWATSINSINALIGDLVQPTTEVARVLVAVAEGDLTQKMALEIDGQPVKGEFLRIGTTVNAMVDQLNSFAAEVTRVAREVGSDGKLGGQADVKGVSGVWKDLTDNVNLMANNLTAQVRNIAEVSTAVANGDLSKKITVDARGEVLELKSTINTMVDQLNGFASEVTRVAREVGTEGKLGGQAAVPGVSGTWKDLTDNVNFMASNLTTQVRGIVKVVTAVANGDLTQKLMVPSQGEIAALGATLNNMTDTLNVFAQQVTSVARTVGVEGKLGAQAQVPGAAGTWKDLTDNVNLMANNLTAQVRNIADVTTAVAKGDLSKKITVDVRGEVLELKDTINTMVDQLRAFASEVTRVAREVGTDGKLGGQADVKGVAGVWKDLTDNVNSMASNLTTQVRNIALVTTSVANGDLSKKITVDARGEILELKNTINTMVDQLNSFASEVTRVAREVGTHGKLGGQAEVKGVSGTWKDLTDNVNVMASNLTTQVRGIAKVVTAVANGDLTQRLKMEAKGEVAELADTINAMTQTLSIFAQQVTDVARTVGVEGKLGAQAVVPGVAGTWKDLTNNVNLLANNLTDQVRNIAEVTTAVANGDLSKKITVDAKGEVLELKSTINTMVDQLRGFAAEVTRVAKEVGTDGKLGGQAEVRGVSGVWKDLTDNVNFMASNLTSQVRGIVRVVTAVANGDLTQKLVMDAKGEIAALAETINAMTQTLSIFAQQVTDVARTVGVEGKLGAQAEVPGVAGTWKDLTNNVNLLANNLTAQVRNIAEVTTAVANGDLSKKITVDAKGEVLELKSTINTMVDQLRGFASEVTRVAKEVGTEGKLGGQAEVRGVSGVWKDLTDNVNVLAGNLTDQVRNIAKVTTAVANGDLSQKITVSVKGEVLELKNTINTMVDQLRGFASEVTRVAKEVGTEGKLGGQAAVPGVAGVWKDLTDNVNVLADNLTDQVRNIAKVTTAVANGDLSQKISVEARGEILELKDTINTMVDQLRAFAAEVTRVAKEVGTDGKLGGQAAVPGVAGTWKDLTDNVNSMASNLTAQVRNIALVTTAVANGDLSKKITVDAKGEILELKDTINIMVDQLNSFASEVTRVAREVGTEGKLGGQAEVRGVSGVWKDLTDNVNFMARNLTTQVRGIVKVVTAVANGDLRQKLVVEAKGEVAALAETINNMTDTLGTFAEQVSTVAREVGVEGKLGGQARVPGVAGTWKDLTDNVNFMASNLTTQVRGIVRVVTAVANGDLTQKLIVDAKGEVAALADTINNMTDTLGTFAEQVSTVAREVGIEGKLGGQARVPGARGTWRQLTDNVNQLAGTLTSQLRAISDVATAVTKGDLTRSITVVAEGEVAALKDNINQMIVNLRETTQKNQEQDWLKTNLAKFSGMMQGQKSLDAVSRLIMSELTPLVSAHHGAFFLMDTDGGTPVLKLTSTYAYRERKHIANRFRLGEGLVGQCALERKTILLTHVPADYITISSGLGESAPLNIIVLPVLFEGEVKAIIELASFHTFSVIHQIFLDQLTESIGVVLNMITANMRTEQLLQQSQGLTQELQSQSKELTQQQDALKRSNTELEEKAKLLEEQNRRVEEKNNEVERARVSLEEKAEQLTVISRYKSEFLANMSHELRTPLNSLLILAKLLSDNKDGNLSTKQVEYANTIYASGGDLLTLINEILDLSKVEAGKMQVEPRDIVLTELNQFIDRGFRPVAEQKGLAFTVEVAPGTPYSIRTDPQRLQQVLKNLLSNAFKFTDEGSVRMTVKLADPGTKLEHEVLKRSRHVIAFSVVDTGIGIAKDKQRLIFEAFQQADGSTARKYGGTGLGLSISREIAKLLGGEIHVYSEPRKGSVFTLYLPPEYVAPDDDALALPSPLEPLSSVSLDTPPSTPTPPPVPMGPSPAENGHVLDAALPPPMESLLPPLAVEDDREHIRDGDRVLLIIEDDLKFARIMVQLAREKGFKALVATRGDTGLSMANEFQPHAVTLDIQLPVVDGWSVLDRLKRNARTRHIPVHIISVMDKHLGNAQGAFGYLTKPVSKEGLERVFSQLARFLERTERRLLLVEDDDVQRSSLVSLLADGGDVQVTAVATGQEVLQKLEEGEYDCLVIDLLLPDMDGIKLVEEVKTQQRFRDLPIVIYTGKELTAKDEVRLRRYTGSVILKSGTKSPEQLLSDTALFLHRLDQNLPPRARAALAQRSEQAAELVGKKVLVVDDDMRNIFALTSVLENHGMQVVFAENGRAAIETLEHHRDVDVVLMDVMMPEMDGYETMRAIRKDARYASLPIIAVTAKALKDDREKCMAAGASDYLPKPVDTDKLLELIRLWVAA</sequence>
<dbReference type="SUPFAM" id="SSF52172">
    <property type="entry name" value="CheY-like"/>
    <property type="match status" value="3"/>
</dbReference>
<dbReference type="SUPFAM" id="SSF47384">
    <property type="entry name" value="Homodimeric domain of signal transducing histidine kinase"/>
    <property type="match status" value="1"/>
</dbReference>
<evidence type="ECO:0000256" key="4">
    <source>
        <dbReference type="ARBA" id="ARBA00022553"/>
    </source>
</evidence>
<dbReference type="SUPFAM" id="SSF58104">
    <property type="entry name" value="Methyl-accepting chemotaxis protein (MCP) signaling domain"/>
    <property type="match status" value="7"/>
</dbReference>
<feature type="modified residue" description="4-aspartylphosphate" evidence="8">
    <location>
        <position position="2392"/>
    </location>
</feature>
<feature type="domain" description="HAMP" evidence="13">
    <location>
        <begin position="723"/>
        <end position="775"/>
    </location>
</feature>
<dbReference type="InterPro" id="IPR036890">
    <property type="entry name" value="HATPase_C_sf"/>
</dbReference>
<dbReference type="SMART" id="SM00448">
    <property type="entry name" value="REC"/>
    <property type="match status" value="3"/>
</dbReference>
<dbReference type="PROSITE" id="PS50110">
    <property type="entry name" value="RESPONSE_REGULATORY"/>
    <property type="match status" value="3"/>
</dbReference>
<dbReference type="Pfam" id="PF00672">
    <property type="entry name" value="HAMP"/>
    <property type="match status" value="14"/>
</dbReference>
<evidence type="ECO:0000256" key="6">
    <source>
        <dbReference type="ARBA" id="ARBA00022777"/>
    </source>
</evidence>
<feature type="domain" description="HAMP" evidence="13">
    <location>
        <begin position="1183"/>
        <end position="1235"/>
    </location>
</feature>
<dbReference type="Gene3D" id="3.40.50.2300">
    <property type="match status" value="3"/>
</dbReference>
<dbReference type="InterPro" id="IPR003660">
    <property type="entry name" value="HAMP_dom"/>
</dbReference>
<feature type="domain" description="Histidine kinase" evidence="11">
    <location>
        <begin position="1763"/>
        <end position="1996"/>
    </location>
</feature>
<evidence type="ECO:0000256" key="5">
    <source>
        <dbReference type="ARBA" id="ARBA00022679"/>
    </source>
</evidence>
<dbReference type="EC" id="2.7.13.3" evidence="3"/>
<feature type="domain" description="HAMP" evidence="13">
    <location>
        <begin position="166"/>
        <end position="223"/>
    </location>
</feature>
<dbReference type="SUPFAM" id="SSF55874">
    <property type="entry name" value="ATPase domain of HSP90 chaperone/DNA topoisomerase II/histidine kinase"/>
    <property type="match status" value="1"/>
</dbReference>
<keyword evidence="6" id="KW-0418">Kinase</keyword>
<dbReference type="CDD" id="cd06225">
    <property type="entry name" value="HAMP"/>
    <property type="match status" value="14"/>
</dbReference>
<comment type="subcellular location">
    <subcellularLocation>
        <location evidence="2">Membrane</location>
    </subcellularLocation>
</comment>
<feature type="coiled-coil region" evidence="9">
    <location>
        <begin position="1680"/>
        <end position="1753"/>
    </location>
</feature>
<proteinExistence type="predicted"/>
<dbReference type="Gene3D" id="3.30.565.10">
    <property type="entry name" value="Histidine kinase-like ATPase, C-terminal domain"/>
    <property type="match status" value="1"/>
</dbReference>
<dbReference type="CDD" id="cd16922">
    <property type="entry name" value="HATPase_EvgS-ArcB-TorS-like"/>
    <property type="match status" value="1"/>
</dbReference>
<evidence type="ECO:0000259" key="11">
    <source>
        <dbReference type="PROSITE" id="PS50109"/>
    </source>
</evidence>
<dbReference type="Gene3D" id="1.20.120.1530">
    <property type="match status" value="8"/>
</dbReference>
<dbReference type="CDD" id="cd17546">
    <property type="entry name" value="REC_hyHK_CKI1_RcsC-like"/>
    <property type="match status" value="1"/>
</dbReference>
<feature type="domain" description="HAMP" evidence="13">
    <location>
        <begin position="1459"/>
        <end position="1511"/>
    </location>
</feature>
<dbReference type="PANTHER" id="PTHR45339">
    <property type="entry name" value="HYBRID SIGNAL TRANSDUCTION HISTIDINE KINASE J"/>
    <property type="match status" value="1"/>
</dbReference>
<gene>
    <name evidence="14" type="ORF">JY572_30650</name>
</gene>
<dbReference type="CDD" id="cd00082">
    <property type="entry name" value="HisKA"/>
    <property type="match status" value="1"/>
</dbReference>
<evidence type="ECO:0000256" key="7">
    <source>
        <dbReference type="ARBA" id="ARBA00023012"/>
    </source>
</evidence>
<feature type="domain" description="HAMP" evidence="13">
    <location>
        <begin position="631"/>
        <end position="683"/>
    </location>
</feature>
<dbReference type="Proteomes" id="UP000663090">
    <property type="component" value="Chromosome"/>
</dbReference>
<dbReference type="Gene3D" id="3.30.450.40">
    <property type="match status" value="1"/>
</dbReference>
<feature type="domain" description="HAMP" evidence="13">
    <location>
        <begin position="263"/>
        <end position="315"/>
    </location>
</feature>
<dbReference type="SMART" id="SM00388">
    <property type="entry name" value="HisKA"/>
    <property type="match status" value="1"/>
</dbReference>
<comment type="catalytic activity">
    <reaction evidence="1">
        <text>ATP + protein L-histidine = ADP + protein N-phospho-L-histidine.</text>
        <dbReference type="EC" id="2.7.13.3"/>
    </reaction>
</comment>
<evidence type="ECO:0000256" key="3">
    <source>
        <dbReference type="ARBA" id="ARBA00012438"/>
    </source>
</evidence>
<protein>
    <recommendedName>
        <fullName evidence="3">histidine kinase</fullName>
        <ecNumber evidence="3">2.7.13.3</ecNumber>
    </recommendedName>
</protein>
<evidence type="ECO:0000256" key="9">
    <source>
        <dbReference type="SAM" id="Coils"/>
    </source>
</evidence>
<feature type="domain" description="HAMP" evidence="13">
    <location>
        <begin position="999"/>
        <end position="1051"/>
    </location>
</feature>
<dbReference type="InterPro" id="IPR003594">
    <property type="entry name" value="HATPase_dom"/>
</dbReference>
<dbReference type="InterPro" id="IPR011006">
    <property type="entry name" value="CheY-like_superfamily"/>
</dbReference>
<evidence type="ECO:0000313" key="14">
    <source>
        <dbReference type="EMBL" id="QSQ12679.1"/>
    </source>
</evidence>
<dbReference type="PANTHER" id="PTHR45339:SF1">
    <property type="entry name" value="HYBRID SIGNAL TRANSDUCTION HISTIDINE KINASE J"/>
    <property type="match status" value="1"/>
</dbReference>
<dbReference type="InterPro" id="IPR003661">
    <property type="entry name" value="HisK_dim/P_dom"/>
</dbReference>
<dbReference type="Pfam" id="PF13185">
    <property type="entry name" value="GAF_2"/>
    <property type="match status" value="1"/>
</dbReference>
<feature type="domain" description="HAMP" evidence="13">
    <location>
        <begin position="907"/>
        <end position="959"/>
    </location>
</feature>
<dbReference type="PRINTS" id="PR00344">
    <property type="entry name" value="BCTRLSENSOR"/>
</dbReference>
<evidence type="ECO:0000259" key="12">
    <source>
        <dbReference type="PROSITE" id="PS50110"/>
    </source>
</evidence>
<dbReference type="PROSITE" id="PS50885">
    <property type="entry name" value="HAMP"/>
    <property type="match status" value="15"/>
</dbReference>
<feature type="domain" description="HAMP" evidence="13">
    <location>
        <begin position="539"/>
        <end position="591"/>
    </location>
</feature>
<dbReference type="Pfam" id="PF02518">
    <property type="entry name" value="HATPase_c"/>
    <property type="match status" value="1"/>
</dbReference>
<feature type="domain" description="Response regulatory" evidence="12">
    <location>
        <begin position="2342"/>
        <end position="2459"/>
    </location>
</feature>
<organism evidence="14 15">
    <name type="scientific">Myxococcus landrumensis</name>
    <dbReference type="NCBI Taxonomy" id="2813577"/>
    <lineage>
        <taxon>Bacteria</taxon>
        <taxon>Pseudomonadati</taxon>
        <taxon>Myxococcota</taxon>
        <taxon>Myxococcia</taxon>
        <taxon>Myxococcales</taxon>
        <taxon>Cystobacterineae</taxon>
        <taxon>Myxococcaceae</taxon>
        <taxon>Myxococcus</taxon>
    </lineage>
</organism>
<dbReference type="Gene3D" id="1.10.287.130">
    <property type="match status" value="1"/>
</dbReference>
<dbReference type="InterPro" id="IPR004358">
    <property type="entry name" value="Sig_transdc_His_kin-like_C"/>
</dbReference>
<evidence type="ECO:0000256" key="10">
    <source>
        <dbReference type="SAM" id="MobiDB-lite"/>
    </source>
</evidence>
<keyword evidence="4 8" id="KW-0597">Phosphoprotein</keyword>
<dbReference type="Pfam" id="PF00512">
    <property type="entry name" value="HisKA"/>
    <property type="match status" value="1"/>
</dbReference>
<dbReference type="SMART" id="SM00304">
    <property type="entry name" value="HAMP"/>
    <property type="match status" value="16"/>
</dbReference>
<evidence type="ECO:0000256" key="2">
    <source>
        <dbReference type="ARBA" id="ARBA00004370"/>
    </source>
</evidence>
<dbReference type="SMART" id="SM00387">
    <property type="entry name" value="HATPase_c"/>
    <property type="match status" value="1"/>
</dbReference>
<feature type="domain" description="HAMP" evidence="13">
    <location>
        <begin position="1275"/>
        <end position="1327"/>
    </location>
</feature>
<keyword evidence="9" id="KW-0175">Coiled coil</keyword>
<feature type="modified residue" description="4-aspartylphosphate" evidence="8">
    <location>
        <position position="2122"/>
    </location>
</feature>
<feature type="domain" description="HAMP" evidence="13">
    <location>
        <begin position="447"/>
        <end position="499"/>
    </location>
</feature>
<dbReference type="InterPro" id="IPR003018">
    <property type="entry name" value="GAF"/>
</dbReference>
<feature type="domain" description="HAMP" evidence="13">
    <location>
        <begin position="1091"/>
        <end position="1143"/>
    </location>
</feature>
<dbReference type="Pfam" id="PF18947">
    <property type="entry name" value="HAMP_2"/>
    <property type="match status" value="1"/>
</dbReference>
<feature type="domain" description="Response regulatory" evidence="12">
    <location>
        <begin position="2073"/>
        <end position="2185"/>
    </location>
</feature>
<evidence type="ECO:0000256" key="1">
    <source>
        <dbReference type="ARBA" id="ARBA00000085"/>
    </source>
</evidence>
<accession>A0ABX7N523</accession>
<feature type="domain" description="HAMP" evidence="13">
    <location>
        <begin position="815"/>
        <end position="867"/>
    </location>
</feature>
<dbReference type="EMBL" id="CP071091">
    <property type="protein sequence ID" value="QSQ12679.1"/>
    <property type="molecule type" value="Genomic_DNA"/>
</dbReference>
<evidence type="ECO:0000313" key="15">
    <source>
        <dbReference type="Proteomes" id="UP000663090"/>
    </source>
</evidence>
<name>A0ABX7N523_9BACT</name>
<feature type="domain" description="HAMP" evidence="13">
    <location>
        <begin position="1367"/>
        <end position="1419"/>
    </location>
</feature>
<dbReference type="InterPro" id="IPR029016">
    <property type="entry name" value="GAF-like_dom_sf"/>
</dbReference>
<feature type="region of interest" description="Disordered" evidence="10">
    <location>
        <begin position="2009"/>
        <end position="2035"/>
    </location>
</feature>
<feature type="compositionally biased region" description="Low complexity" evidence="10">
    <location>
        <begin position="2009"/>
        <end position="2021"/>
    </location>
</feature>
<feature type="domain" description="HAMP" evidence="13">
    <location>
        <begin position="355"/>
        <end position="407"/>
    </location>
</feature>
<feature type="compositionally biased region" description="Pro residues" evidence="10">
    <location>
        <begin position="2022"/>
        <end position="2034"/>
    </location>
</feature>
<dbReference type="SMART" id="SM00065">
    <property type="entry name" value="GAF"/>
    <property type="match status" value="1"/>
</dbReference>
<feature type="domain" description="Response regulatory" evidence="12">
    <location>
        <begin position="2194"/>
        <end position="2313"/>
    </location>
</feature>
<dbReference type="InterPro" id="IPR005467">
    <property type="entry name" value="His_kinase_dom"/>
</dbReference>
<keyword evidence="5" id="KW-0808">Transferase</keyword>
<keyword evidence="7" id="KW-0902">Two-component regulatory system</keyword>
<keyword evidence="15" id="KW-1185">Reference proteome</keyword>
<reference evidence="14 15" key="1">
    <citation type="submission" date="2021-02" db="EMBL/GenBank/DDBJ databases">
        <title>De Novo genome assembly of isolated myxobacteria.</title>
        <authorList>
            <person name="Stevens D.C."/>
        </authorList>
    </citation>
    <scope>NUCLEOTIDE SEQUENCE [LARGE SCALE GENOMIC DNA]</scope>
    <source>
        <strain evidence="14 15">SCHIC003</strain>
    </source>
</reference>
<dbReference type="InterPro" id="IPR001789">
    <property type="entry name" value="Sig_transdc_resp-reg_receiver"/>
</dbReference>
<dbReference type="PROSITE" id="PS50109">
    <property type="entry name" value="HIS_KIN"/>
    <property type="match status" value="1"/>
</dbReference>
<dbReference type="Pfam" id="PF00072">
    <property type="entry name" value="Response_reg"/>
    <property type="match status" value="3"/>
</dbReference>
<dbReference type="Gene3D" id="1.10.8.500">
    <property type="entry name" value="HAMP domain in histidine kinase"/>
    <property type="match status" value="2"/>
</dbReference>
<feature type="modified residue" description="4-aspartylphosphate" evidence="8">
    <location>
        <position position="2244"/>
    </location>
</feature>
<dbReference type="CDD" id="cd00156">
    <property type="entry name" value="REC"/>
    <property type="match status" value="1"/>
</dbReference>
<dbReference type="SUPFAM" id="SSF55781">
    <property type="entry name" value="GAF domain-like"/>
    <property type="match status" value="1"/>
</dbReference>
<dbReference type="InterPro" id="IPR036097">
    <property type="entry name" value="HisK_dim/P_sf"/>
</dbReference>
<evidence type="ECO:0000259" key="13">
    <source>
        <dbReference type="PROSITE" id="PS50885"/>
    </source>
</evidence>